<evidence type="ECO:0000256" key="1">
    <source>
        <dbReference type="SAM" id="MobiDB-lite"/>
    </source>
</evidence>
<accession>A0A4Q9MJ93</accession>
<feature type="region of interest" description="Disordered" evidence="1">
    <location>
        <begin position="1"/>
        <end position="78"/>
    </location>
</feature>
<name>A0A4Q9MJ93_9APHY</name>
<protein>
    <submittedName>
        <fullName evidence="2">Uncharacterized protein</fullName>
    </submittedName>
</protein>
<dbReference type="EMBL" id="ML143448">
    <property type="protein sequence ID" value="TBU26292.1"/>
    <property type="molecule type" value="Genomic_DNA"/>
</dbReference>
<organism evidence="2">
    <name type="scientific">Dichomitus squalens</name>
    <dbReference type="NCBI Taxonomy" id="114155"/>
    <lineage>
        <taxon>Eukaryota</taxon>
        <taxon>Fungi</taxon>
        <taxon>Dikarya</taxon>
        <taxon>Basidiomycota</taxon>
        <taxon>Agaricomycotina</taxon>
        <taxon>Agaricomycetes</taxon>
        <taxon>Polyporales</taxon>
        <taxon>Polyporaceae</taxon>
        <taxon>Dichomitus</taxon>
    </lineage>
</organism>
<evidence type="ECO:0000313" key="2">
    <source>
        <dbReference type="EMBL" id="TBU26292.1"/>
    </source>
</evidence>
<sequence>MTGDNGPVHDDQREAGRDEGTRWSNPSENRILLSLNSRTASVNGSSQKPGPSRWERRRALRQPQGIPILGPRVQNPTK</sequence>
<dbReference type="Proteomes" id="UP000292957">
    <property type="component" value="Unassembled WGS sequence"/>
</dbReference>
<reference evidence="2" key="1">
    <citation type="submission" date="2019-01" db="EMBL/GenBank/DDBJ databases">
        <title>Draft genome sequences of three monokaryotic isolates of the white-rot basidiomycete fungus Dichomitus squalens.</title>
        <authorList>
            <consortium name="DOE Joint Genome Institute"/>
            <person name="Lopez S.C."/>
            <person name="Andreopoulos B."/>
            <person name="Pangilinan J."/>
            <person name="Lipzen A."/>
            <person name="Riley R."/>
            <person name="Ahrendt S."/>
            <person name="Ng V."/>
            <person name="Barry K."/>
            <person name="Daum C."/>
            <person name="Grigoriev I.V."/>
            <person name="Hilden K.S."/>
            <person name="Makela M.R."/>
            <person name="de Vries R.P."/>
        </authorList>
    </citation>
    <scope>NUCLEOTIDE SEQUENCE [LARGE SCALE GENOMIC DNA]</scope>
    <source>
        <strain evidence="2">OM18370.1</strain>
    </source>
</reference>
<proteinExistence type="predicted"/>
<gene>
    <name evidence="2" type="ORF">BD311DRAFT_454946</name>
</gene>
<feature type="compositionally biased region" description="Basic and acidic residues" evidence="1">
    <location>
        <begin position="7"/>
        <end position="21"/>
    </location>
</feature>
<dbReference type="AlphaFoldDB" id="A0A4Q9MJ93"/>
<feature type="compositionally biased region" description="Polar residues" evidence="1">
    <location>
        <begin position="22"/>
        <end position="49"/>
    </location>
</feature>